<gene>
    <name evidence="1" type="ORF">SAMN04488506_2096</name>
</gene>
<dbReference type="Proteomes" id="UP000199136">
    <property type="component" value="Unassembled WGS sequence"/>
</dbReference>
<dbReference type="RefSeq" id="WP_092481106.1">
    <property type="nucleotide sequence ID" value="NZ_FOXW01000009.1"/>
</dbReference>
<dbReference type="Pfam" id="PF10704">
    <property type="entry name" value="DUF2508"/>
    <property type="match status" value="1"/>
</dbReference>
<evidence type="ECO:0008006" key="3">
    <source>
        <dbReference type="Google" id="ProtNLM"/>
    </source>
</evidence>
<dbReference type="OrthoDB" id="2167041at2"/>
<dbReference type="InterPro" id="IPR019644">
    <property type="entry name" value="DUF2508"/>
</dbReference>
<proteinExistence type="predicted"/>
<protein>
    <recommendedName>
        <fullName evidence="3">DUF2508 domain-containing protein</fullName>
    </recommendedName>
</protein>
<evidence type="ECO:0000313" key="1">
    <source>
        <dbReference type="EMBL" id="SFQ44951.1"/>
    </source>
</evidence>
<name>A0A1I5YL39_9LACT</name>
<evidence type="ECO:0000313" key="2">
    <source>
        <dbReference type="Proteomes" id="UP000199136"/>
    </source>
</evidence>
<dbReference type="STRING" id="82801.SAMN04488506_2096"/>
<organism evidence="1 2">
    <name type="scientific">Desemzia incerta</name>
    <dbReference type="NCBI Taxonomy" id="82801"/>
    <lineage>
        <taxon>Bacteria</taxon>
        <taxon>Bacillati</taxon>
        <taxon>Bacillota</taxon>
        <taxon>Bacilli</taxon>
        <taxon>Lactobacillales</taxon>
        <taxon>Carnobacteriaceae</taxon>
        <taxon>Desemzia</taxon>
    </lineage>
</organism>
<dbReference type="EMBL" id="FOXW01000009">
    <property type="protein sequence ID" value="SFQ44951.1"/>
    <property type="molecule type" value="Genomic_DNA"/>
</dbReference>
<keyword evidence="2" id="KW-1185">Reference proteome</keyword>
<accession>A0A1I5YL39</accession>
<reference evidence="1 2" key="1">
    <citation type="submission" date="2016-10" db="EMBL/GenBank/DDBJ databases">
        <authorList>
            <person name="de Groot N.N."/>
        </authorList>
    </citation>
    <scope>NUCLEOTIDE SEQUENCE [LARGE SCALE GENOMIC DNA]</scope>
    <source>
        <strain evidence="1 2">DSM 20581</strain>
    </source>
</reference>
<sequence length="79" mass="9805">MKWKKKYRLRREYDESLLLLMTRLREDWEHARKIEETSIETDDYLFAQTKLAEAKFFYLFKEARYRKIKGDLSAYSSKK</sequence>
<dbReference type="AlphaFoldDB" id="A0A1I5YL39"/>